<dbReference type="STRING" id="1123357.SAMN02745244_01308"/>
<proteinExistence type="predicted"/>
<reference evidence="3" key="1">
    <citation type="submission" date="2016-11" db="EMBL/GenBank/DDBJ databases">
        <authorList>
            <person name="Varghese N."/>
            <person name="Submissions S."/>
        </authorList>
    </citation>
    <scope>NUCLEOTIDE SEQUENCE [LARGE SCALE GENOMIC DNA]</scope>
    <source>
        <strain evidence="3">DSM 12906</strain>
    </source>
</reference>
<accession>A0A1M6EYN9</accession>
<organism evidence="2 3">
    <name type="scientific">Tessaracoccus bendigoensis DSM 12906</name>
    <dbReference type="NCBI Taxonomy" id="1123357"/>
    <lineage>
        <taxon>Bacteria</taxon>
        <taxon>Bacillati</taxon>
        <taxon>Actinomycetota</taxon>
        <taxon>Actinomycetes</taxon>
        <taxon>Propionibacteriales</taxon>
        <taxon>Propionibacteriaceae</taxon>
        <taxon>Tessaracoccus</taxon>
    </lineage>
</organism>
<keyword evidence="3" id="KW-1185">Reference proteome</keyword>
<sequence>MWIAIVAVGVVIIGIAAYAATGRLGEMPDEAVTDDPRGRVPEGAVDEAFLAGLIIPTRLNGYAPDGVDEHLAAVVAGTAPPSRDVRFPVVRGGYNMAVVDEILERVSAREETPPVVSDADPETGDDL</sequence>
<evidence type="ECO:0000256" key="1">
    <source>
        <dbReference type="SAM" id="MobiDB-lite"/>
    </source>
</evidence>
<evidence type="ECO:0008006" key="4">
    <source>
        <dbReference type="Google" id="ProtNLM"/>
    </source>
</evidence>
<dbReference type="RefSeq" id="WP_073186735.1">
    <property type="nucleotide sequence ID" value="NZ_FQZG01000019.1"/>
</dbReference>
<evidence type="ECO:0000313" key="2">
    <source>
        <dbReference type="EMBL" id="SHI90573.1"/>
    </source>
</evidence>
<protein>
    <recommendedName>
        <fullName evidence="4">DivIVA domain-containing protein</fullName>
    </recommendedName>
</protein>
<feature type="region of interest" description="Disordered" evidence="1">
    <location>
        <begin position="107"/>
        <end position="127"/>
    </location>
</feature>
<evidence type="ECO:0000313" key="3">
    <source>
        <dbReference type="Proteomes" id="UP000184512"/>
    </source>
</evidence>
<dbReference type="AlphaFoldDB" id="A0A1M6EYN9"/>
<dbReference type="EMBL" id="FQZG01000019">
    <property type="protein sequence ID" value="SHI90573.1"/>
    <property type="molecule type" value="Genomic_DNA"/>
</dbReference>
<name>A0A1M6EYN9_9ACTN</name>
<dbReference type="Proteomes" id="UP000184512">
    <property type="component" value="Unassembled WGS sequence"/>
</dbReference>
<gene>
    <name evidence="2" type="ORF">SAMN02745244_01308</name>
</gene>